<evidence type="ECO:0000313" key="2">
    <source>
        <dbReference type="EMBL" id="RLE48420.1"/>
    </source>
</evidence>
<proteinExistence type="predicted"/>
<dbReference type="Proteomes" id="UP000278475">
    <property type="component" value="Unassembled WGS sequence"/>
</dbReference>
<accession>A0A497EP19</accession>
<dbReference type="EMBL" id="QMQV01000077">
    <property type="protein sequence ID" value="RLE48420.1"/>
    <property type="molecule type" value="Genomic_DNA"/>
</dbReference>
<evidence type="ECO:0000256" key="1">
    <source>
        <dbReference type="SAM" id="Phobius"/>
    </source>
</evidence>
<keyword evidence="1" id="KW-0472">Membrane</keyword>
<reference evidence="2 3" key="1">
    <citation type="submission" date="2018-06" db="EMBL/GenBank/DDBJ databases">
        <title>Extensive metabolic versatility and redundancy in microbially diverse, dynamic hydrothermal sediments.</title>
        <authorList>
            <person name="Dombrowski N."/>
            <person name="Teske A."/>
            <person name="Baker B.J."/>
        </authorList>
    </citation>
    <scope>NUCLEOTIDE SEQUENCE [LARGE SCALE GENOMIC DNA]</scope>
    <source>
        <strain evidence="2">B66_G16</strain>
    </source>
</reference>
<keyword evidence="1" id="KW-1133">Transmembrane helix</keyword>
<organism evidence="2 3">
    <name type="scientific">Thermoproteota archaeon</name>
    <dbReference type="NCBI Taxonomy" id="2056631"/>
    <lineage>
        <taxon>Archaea</taxon>
        <taxon>Thermoproteota</taxon>
    </lineage>
</organism>
<name>A0A497EP19_9CREN</name>
<gene>
    <name evidence="2" type="ORF">DRJ31_07335</name>
</gene>
<evidence type="ECO:0000313" key="3">
    <source>
        <dbReference type="Proteomes" id="UP000278475"/>
    </source>
</evidence>
<feature type="transmembrane region" description="Helical" evidence="1">
    <location>
        <begin position="12"/>
        <end position="32"/>
    </location>
</feature>
<keyword evidence="1" id="KW-0812">Transmembrane</keyword>
<comment type="caution">
    <text evidence="2">The sequence shown here is derived from an EMBL/GenBank/DDBJ whole genome shotgun (WGS) entry which is preliminary data.</text>
</comment>
<dbReference type="AlphaFoldDB" id="A0A497EP19"/>
<protein>
    <submittedName>
        <fullName evidence="2">Uncharacterized protein</fullName>
    </submittedName>
</protein>
<sequence length="146" mass="16780">MKGQLATTEFVIKIMMITLTCVVIIASLLSLLQFKVTIKTITSTRNAIDFSEAILFSPCLAEKHGMLNKTKLDAQQTYSENHKDDKDGFECLEIDEKLYTQVLNETHRWRFGPYYYPPGNKYMYFPTLIVTEKGNTLPALFRIVIT</sequence>